<dbReference type="SUPFAM" id="SSF50494">
    <property type="entry name" value="Trypsin-like serine proteases"/>
    <property type="match status" value="1"/>
</dbReference>
<comment type="caution">
    <text evidence="10">Lacks conserved residue(s) required for the propagation of feature annotation.</text>
</comment>
<dbReference type="Gene3D" id="2.40.10.10">
    <property type="entry name" value="Trypsin-like serine proteases"/>
    <property type="match status" value="2"/>
</dbReference>
<evidence type="ECO:0000256" key="6">
    <source>
        <dbReference type="ARBA" id="ARBA00022737"/>
    </source>
</evidence>
<evidence type="ECO:0000259" key="14">
    <source>
        <dbReference type="PROSITE" id="PS50240"/>
    </source>
</evidence>
<dbReference type="PROSITE" id="PS00134">
    <property type="entry name" value="TRYPSIN_HIS"/>
    <property type="match status" value="1"/>
</dbReference>
<dbReference type="GO" id="GO:0005615">
    <property type="term" value="C:extracellular space"/>
    <property type="evidence" value="ECO:0007669"/>
    <property type="project" value="TreeGrafter"/>
</dbReference>
<dbReference type="SUPFAM" id="SSF57196">
    <property type="entry name" value="EGF/Laminin"/>
    <property type="match status" value="1"/>
</dbReference>
<evidence type="ECO:0000259" key="13">
    <source>
        <dbReference type="PROSITE" id="PS50026"/>
    </source>
</evidence>
<dbReference type="SMART" id="SM00020">
    <property type="entry name" value="Tryp_SPc"/>
    <property type="match status" value="1"/>
</dbReference>
<accession>A0A9Q1DWE9</accession>
<evidence type="ECO:0000256" key="10">
    <source>
        <dbReference type="PROSITE-ProRule" id="PRU00076"/>
    </source>
</evidence>
<evidence type="ECO:0000256" key="4">
    <source>
        <dbReference type="ARBA" id="ARBA00022685"/>
    </source>
</evidence>
<feature type="compositionally biased region" description="Low complexity" evidence="11">
    <location>
        <begin position="436"/>
        <end position="447"/>
    </location>
</feature>
<feature type="signal peptide" evidence="12">
    <location>
        <begin position="1"/>
        <end position="18"/>
    </location>
</feature>
<reference evidence="16" key="1">
    <citation type="journal article" date="2023" name="Science">
        <title>Genome structures resolve the early diversification of teleost fishes.</title>
        <authorList>
            <person name="Parey E."/>
            <person name="Louis A."/>
            <person name="Montfort J."/>
            <person name="Bouchez O."/>
            <person name="Roques C."/>
            <person name="Iampietro C."/>
            <person name="Lluch J."/>
            <person name="Castinel A."/>
            <person name="Donnadieu C."/>
            <person name="Desvignes T."/>
            <person name="Floi Bucao C."/>
            <person name="Jouanno E."/>
            <person name="Wen M."/>
            <person name="Mejri S."/>
            <person name="Dirks R."/>
            <person name="Jansen H."/>
            <person name="Henkel C."/>
            <person name="Chen W.J."/>
            <person name="Zahm M."/>
            <person name="Cabau C."/>
            <person name="Klopp C."/>
            <person name="Thompson A.W."/>
            <person name="Robinson-Rechavi M."/>
            <person name="Braasch I."/>
            <person name="Lecointre G."/>
            <person name="Bobe J."/>
            <person name="Postlethwait J.H."/>
            <person name="Berthelot C."/>
            <person name="Roest Crollius H."/>
            <person name="Guiguen Y."/>
        </authorList>
    </citation>
    <scope>NUCLEOTIDE SEQUENCE</scope>
    <source>
        <strain evidence="16">Concon-B</strain>
    </source>
</reference>
<dbReference type="EMBL" id="JAFJMO010000003">
    <property type="protein sequence ID" value="KAJ8283090.1"/>
    <property type="molecule type" value="Genomic_DNA"/>
</dbReference>
<sequence length="461" mass="50476">MLRASLLVTLAFSFSASASVFVRKDDAHGVLQRSRRGNSGYLEEFKQGNLERECVEEICDYEEAREVFEDDAKTRQFWITYNRHDPCLTNPCQNNGTCIYMENSYQCLCPEGFEGKYCQEAFEDSLKCLYLNGGCEQFCDGSGPRRRCACAEGYALGDNAKDCIAQVQYPCGKIPVLNQTVQTDVRIVGGNECPIGHCPWQVLLEHNGENLCGGVIVRPDWVITAAHCVHKRDSTGMIVVAGDSDLRGQGGTGQRVPVAEAMAHERYDAVSGDSDLALLRLRRPLVFSRLVAPVCLPELQFSQRELSAVRFSTLSGWGGATAGGNTPPPSHARPLSPVLRRLEVPLIPAAECGPSSGVNLTQSMFCAGYIHGPQPSCHGDDGSPLVTTYRHTAFLTGVVGWGRGCQAPGYYAIFTRVHHFLPWLQDTMSAPPKPQAPNTQTPATQPRPAAPPRDPTQRPHH</sequence>
<dbReference type="FunFam" id="2.40.10.10:FF:000068">
    <property type="entry name" value="transmembrane protease serine 2"/>
    <property type="match status" value="1"/>
</dbReference>
<dbReference type="SUPFAM" id="SSF57630">
    <property type="entry name" value="GLA-domain"/>
    <property type="match status" value="1"/>
</dbReference>
<organism evidence="16 17">
    <name type="scientific">Conger conger</name>
    <name type="common">Conger eel</name>
    <name type="synonym">Muraena conger</name>
    <dbReference type="NCBI Taxonomy" id="82655"/>
    <lineage>
        <taxon>Eukaryota</taxon>
        <taxon>Metazoa</taxon>
        <taxon>Chordata</taxon>
        <taxon>Craniata</taxon>
        <taxon>Vertebrata</taxon>
        <taxon>Euteleostomi</taxon>
        <taxon>Actinopterygii</taxon>
        <taxon>Neopterygii</taxon>
        <taxon>Teleostei</taxon>
        <taxon>Anguilliformes</taxon>
        <taxon>Congridae</taxon>
        <taxon>Conger</taxon>
    </lineage>
</organism>
<dbReference type="Proteomes" id="UP001152803">
    <property type="component" value="Unassembled WGS sequence"/>
</dbReference>
<dbReference type="InterPro" id="IPR050442">
    <property type="entry name" value="Peptidase_S1_coag_factors"/>
</dbReference>
<dbReference type="PROSITE" id="PS50998">
    <property type="entry name" value="GLA_2"/>
    <property type="match status" value="1"/>
</dbReference>
<comment type="caution">
    <text evidence="16">The sequence shown here is derived from an EMBL/GenBank/DDBJ whole genome shotgun (WGS) entry which is preliminary data.</text>
</comment>
<keyword evidence="4" id="KW-0165">Cleavage on pair of basic residues</keyword>
<dbReference type="Gene3D" id="2.10.25.10">
    <property type="entry name" value="Laminin"/>
    <property type="match status" value="2"/>
</dbReference>
<dbReference type="PANTHER" id="PTHR24278">
    <property type="entry name" value="COAGULATION FACTOR"/>
    <property type="match status" value="1"/>
</dbReference>
<dbReference type="PIRSF" id="PIRSF001143">
    <property type="entry name" value="Factor_X"/>
    <property type="match status" value="1"/>
</dbReference>
<dbReference type="PROSITE" id="PS01186">
    <property type="entry name" value="EGF_2"/>
    <property type="match status" value="1"/>
</dbReference>
<dbReference type="GO" id="GO:0007596">
    <property type="term" value="P:blood coagulation"/>
    <property type="evidence" value="ECO:0007669"/>
    <property type="project" value="InterPro"/>
</dbReference>
<name>A0A9Q1DWE9_CONCO</name>
<dbReference type="InterPro" id="IPR035972">
    <property type="entry name" value="GLA-like_dom_SF"/>
</dbReference>
<proteinExistence type="predicted"/>
<evidence type="ECO:0000256" key="5">
    <source>
        <dbReference type="ARBA" id="ARBA00022729"/>
    </source>
</evidence>
<dbReference type="InterPro" id="IPR009003">
    <property type="entry name" value="Peptidase_S1_PA"/>
</dbReference>
<evidence type="ECO:0000256" key="2">
    <source>
        <dbReference type="ARBA" id="ARBA00022525"/>
    </source>
</evidence>
<dbReference type="InterPro" id="IPR001314">
    <property type="entry name" value="Peptidase_S1A"/>
</dbReference>
<dbReference type="InterPro" id="IPR000294">
    <property type="entry name" value="GLA_domain"/>
</dbReference>
<keyword evidence="17" id="KW-1185">Reference proteome</keyword>
<dbReference type="InterPro" id="IPR012224">
    <property type="entry name" value="Pept_S1A_FX"/>
</dbReference>
<protein>
    <submittedName>
        <fullName evidence="16">Uncharacterized protein</fullName>
    </submittedName>
</protein>
<keyword evidence="8 10" id="KW-1015">Disulfide bond</keyword>
<dbReference type="Pfam" id="PF00594">
    <property type="entry name" value="Gla"/>
    <property type="match status" value="1"/>
</dbReference>
<dbReference type="CDD" id="cd00190">
    <property type="entry name" value="Tryp_SPc"/>
    <property type="match status" value="1"/>
</dbReference>
<dbReference type="PROSITE" id="PS00022">
    <property type="entry name" value="EGF_1"/>
    <property type="match status" value="1"/>
</dbReference>
<evidence type="ECO:0000256" key="9">
    <source>
        <dbReference type="ARBA" id="ARBA00023180"/>
    </source>
</evidence>
<dbReference type="SMART" id="SM00179">
    <property type="entry name" value="EGF_CA"/>
    <property type="match status" value="1"/>
</dbReference>
<feature type="domain" description="Gla" evidence="15">
    <location>
        <begin position="37"/>
        <end position="83"/>
    </location>
</feature>
<dbReference type="FunFam" id="4.10.740.10:FF:000001">
    <property type="entry name" value="vitamin K-dependent protein S"/>
    <property type="match status" value="1"/>
</dbReference>
<gene>
    <name evidence="16" type="ORF">COCON_G00056090</name>
</gene>
<keyword evidence="3 10" id="KW-0245">EGF-like domain</keyword>
<dbReference type="FunFam" id="2.10.25.10:FF:000404">
    <property type="entry name" value="Weary, isoform B"/>
    <property type="match status" value="1"/>
</dbReference>
<dbReference type="PROSITE" id="PS50026">
    <property type="entry name" value="EGF_3"/>
    <property type="match status" value="1"/>
</dbReference>
<evidence type="ECO:0000256" key="1">
    <source>
        <dbReference type="ARBA" id="ARBA00004613"/>
    </source>
</evidence>
<dbReference type="GO" id="GO:0005509">
    <property type="term" value="F:calcium ion binding"/>
    <property type="evidence" value="ECO:0007669"/>
    <property type="project" value="InterPro"/>
</dbReference>
<evidence type="ECO:0000313" key="17">
    <source>
        <dbReference type="Proteomes" id="UP001152803"/>
    </source>
</evidence>
<evidence type="ECO:0000259" key="15">
    <source>
        <dbReference type="PROSITE" id="PS50998"/>
    </source>
</evidence>
<dbReference type="Pfam" id="PF00089">
    <property type="entry name" value="Trypsin"/>
    <property type="match status" value="1"/>
</dbReference>
<keyword evidence="9" id="KW-0325">Glycoprotein</keyword>
<dbReference type="SMART" id="SM00181">
    <property type="entry name" value="EGF"/>
    <property type="match status" value="2"/>
</dbReference>
<feature type="domain" description="EGF-like" evidence="13">
    <location>
        <begin position="83"/>
        <end position="119"/>
    </location>
</feature>
<evidence type="ECO:0000256" key="8">
    <source>
        <dbReference type="ARBA" id="ARBA00023157"/>
    </source>
</evidence>
<keyword evidence="7" id="KW-0865">Zymogen</keyword>
<keyword evidence="5 12" id="KW-0732">Signal</keyword>
<feature type="chain" id="PRO_5040272632" evidence="12">
    <location>
        <begin position="19"/>
        <end position="461"/>
    </location>
</feature>
<keyword evidence="2" id="KW-0964">Secreted</keyword>
<evidence type="ECO:0000256" key="12">
    <source>
        <dbReference type="SAM" id="SignalP"/>
    </source>
</evidence>
<dbReference type="Pfam" id="PF00008">
    <property type="entry name" value="EGF"/>
    <property type="match status" value="1"/>
</dbReference>
<dbReference type="PROSITE" id="PS50240">
    <property type="entry name" value="TRYPSIN_DOM"/>
    <property type="match status" value="1"/>
</dbReference>
<keyword evidence="6" id="KW-0677">Repeat</keyword>
<dbReference type="OrthoDB" id="10004439at2759"/>
<dbReference type="AlphaFoldDB" id="A0A9Q1DWE9"/>
<dbReference type="InterPro" id="IPR043504">
    <property type="entry name" value="Peptidase_S1_PA_chymotrypsin"/>
</dbReference>
<dbReference type="GO" id="GO:0006508">
    <property type="term" value="P:proteolysis"/>
    <property type="evidence" value="ECO:0007669"/>
    <property type="project" value="InterPro"/>
</dbReference>
<evidence type="ECO:0000256" key="7">
    <source>
        <dbReference type="ARBA" id="ARBA00023145"/>
    </source>
</evidence>
<feature type="region of interest" description="Disordered" evidence="11">
    <location>
        <begin position="428"/>
        <end position="461"/>
    </location>
</feature>
<dbReference type="PROSITE" id="PS00011">
    <property type="entry name" value="GLA_1"/>
    <property type="match status" value="1"/>
</dbReference>
<evidence type="ECO:0000256" key="11">
    <source>
        <dbReference type="SAM" id="MobiDB-lite"/>
    </source>
</evidence>
<dbReference type="InterPro" id="IPR001254">
    <property type="entry name" value="Trypsin_dom"/>
</dbReference>
<dbReference type="PANTHER" id="PTHR24278:SF26">
    <property type="entry name" value="COAGULATION FACTOR VII"/>
    <property type="match status" value="1"/>
</dbReference>
<comment type="subcellular location">
    <subcellularLocation>
        <location evidence="1">Secreted</location>
    </subcellularLocation>
</comment>
<dbReference type="GO" id="GO:0004252">
    <property type="term" value="F:serine-type endopeptidase activity"/>
    <property type="evidence" value="ECO:0007669"/>
    <property type="project" value="InterPro"/>
</dbReference>
<dbReference type="SMART" id="SM00069">
    <property type="entry name" value="GLA"/>
    <property type="match status" value="1"/>
</dbReference>
<dbReference type="InterPro" id="IPR017857">
    <property type="entry name" value="Coagulation_fac-like_Gla_dom"/>
</dbReference>
<feature type="disulfide bond" evidence="10">
    <location>
        <begin position="109"/>
        <end position="118"/>
    </location>
</feature>
<dbReference type="PRINTS" id="PR00001">
    <property type="entry name" value="GLABLOOD"/>
</dbReference>
<dbReference type="CDD" id="cd00054">
    <property type="entry name" value="EGF_CA"/>
    <property type="match status" value="1"/>
</dbReference>
<dbReference type="PRINTS" id="PR00722">
    <property type="entry name" value="CHYMOTRYPSIN"/>
</dbReference>
<feature type="domain" description="Peptidase S1" evidence="14">
    <location>
        <begin position="187"/>
        <end position="429"/>
    </location>
</feature>
<dbReference type="InterPro" id="IPR000742">
    <property type="entry name" value="EGF"/>
</dbReference>
<dbReference type="InterPro" id="IPR001881">
    <property type="entry name" value="EGF-like_Ca-bd_dom"/>
</dbReference>
<dbReference type="InterPro" id="IPR018114">
    <property type="entry name" value="TRYPSIN_HIS"/>
</dbReference>
<evidence type="ECO:0000313" key="16">
    <source>
        <dbReference type="EMBL" id="KAJ8283090.1"/>
    </source>
</evidence>
<evidence type="ECO:0000256" key="3">
    <source>
        <dbReference type="ARBA" id="ARBA00022536"/>
    </source>
</evidence>
<dbReference type="Gene3D" id="4.10.740.10">
    <property type="entry name" value="Coagulation Factor IX"/>
    <property type="match status" value="1"/>
</dbReference>